<dbReference type="Pfam" id="PF08022">
    <property type="entry name" value="FAD_binding_8"/>
    <property type="match status" value="1"/>
</dbReference>
<dbReference type="InterPro" id="IPR039261">
    <property type="entry name" value="FNR_nucleotide-bd"/>
</dbReference>
<dbReference type="InterPro" id="IPR017927">
    <property type="entry name" value="FAD-bd_FR_type"/>
</dbReference>
<accession>A0ABW5YCF2</accession>
<dbReference type="Gene3D" id="3.40.50.80">
    <property type="entry name" value="Nucleotide-binding domain of ferredoxin-NADP reductase (FNR) module"/>
    <property type="match status" value="1"/>
</dbReference>
<dbReference type="SUPFAM" id="SSF52343">
    <property type="entry name" value="Ferredoxin reductase-like, C-terminal NADP-linked domain"/>
    <property type="match status" value="1"/>
</dbReference>
<evidence type="ECO:0000313" key="2">
    <source>
        <dbReference type="EMBL" id="MFD2872476.1"/>
    </source>
</evidence>
<dbReference type="PANTHER" id="PTHR47354:SF5">
    <property type="entry name" value="PROTEIN RFBI"/>
    <property type="match status" value="1"/>
</dbReference>
<dbReference type="SUPFAM" id="SSF63380">
    <property type="entry name" value="Riboflavin synthase domain-like"/>
    <property type="match status" value="1"/>
</dbReference>
<reference evidence="3" key="1">
    <citation type="journal article" date="2019" name="Int. J. Syst. Evol. Microbiol.">
        <title>The Global Catalogue of Microorganisms (GCM) 10K type strain sequencing project: providing services to taxonomists for standard genome sequencing and annotation.</title>
        <authorList>
            <consortium name="The Broad Institute Genomics Platform"/>
            <consortium name="The Broad Institute Genome Sequencing Center for Infectious Disease"/>
            <person name="Wu L."/>
            <person name="Ma J."/>
        </authorList>
    </citation>
    <scope>NUCLEOTIDE SEQUENCE [LARGE SCALE GENOMIC DNA]</scope>
    <source>
        <strain evidence="3">KCTC 22437</strain>
    </source>
</reference>
<proteinExistence type="predicted"/>
<dbReference type="InterPro" id="IPR017938">
    <property type="entry name" value="Riboflavin_synthase-like_b-brl"/>
</dbReference>
<gene>
    <name evidence="2" type="ORF">ACFS5N_08365</name>
</gene>
<comment type="caution">
    <text evidence="2">The sequence shown here is derived from an EMBL/GenBank/DDBJ whole genome shotgun (WGS) entry which is preliminary data.</text>
</comment>
<evidence type="ECO:0000259" key="1">
    <source>
        <dbReference type="PROSITE" id="PS51384"/>
    </source>
</evidence>
<feature type="domain" description="FAD-binding FR-type" evidence="1">
    <location>
        <begin position="1"/>
        <end position="102"/>
    </location>
</feature>
<dbReference type="InterPro" id="IPR013112">
    <property type="entry name" value="FAD-bd_8"/>
</dbReference>
<dbReference type="PRINTS" id="PR00410">
    <property type="entry name" value="PHEHYDRXLASE"/>
</dbReference>
<dbReference type="RefSeq" id="WP_377184196.1">
    <property type="nucleotide sequence ID" value="NZ_JBHUPD010000002.1"/>
</dbReference>
<organism evidence="2 3">
    <name type="scientific">Mucilaginibacter ximonensis</name>
    <dbReference type="NCBI Taxonomy" id="538021"/>
    <lineage>
        <taxon>Bacteria</taxon>
        <taxon>Pseudomonadati</taxon>
        <taxon>Bacteroidota</taxon>
        <taxon>Sphingobacteriia</taxon>
        <taxon>Sphingobacteriales</taxon>
        <taxon>Sphingobacteriaceae</taxon>
        <taxon>Mucilaginibacter</taxon>
    </lineage>
</organism>
<sequence>MEKHTVKILSANYLTHNVRHFVVEKPENFTYVPGQATDVSINKPGQAEELRPFTFTSLTDADYLEFVIKIYKDHDGVTAKLGDLKPGEELILHEVFGTINYKGPGIFIAGGAGITPFLAIFRSIQKTGDLNKCTLLFANHTENDIILKDELKAMLHDRFINILSDSKPGGHKKYINKELLAQFTGADDRYYYVCGPDKFTADIVNMLKELRLDEDKIVIEQ</sequence>
<keyword evidence="3" id="KW-1185">Reference proteome</keyword>
<protein>
    <submittedName>
        <fullName evidence="2">FAD-binding oxidoreductase</fullName>
    </submittedName>
</protein>
<dbReference type="PROSITE" id="PS51384">
    <property type="entry name" value="FAD_FR"/>
    <property type="match status" value="1"/>
</dbReference>
<dbReference type="EMBL" id="JBHUPD010000002">
    <property type="protein sequence ID" value="MFD2872476.1"/>
    <property type="molecule type" value="Genomic_DNA"/>
</dbReference>
<dbReference type="InterPro" id="IPR050415">
    <property type="entry name" value="MRET"/>
</dbReference>
<dbReference type="PANTHER" id="PTHR47354">
    <property type="entry name" value="NADH OXIDOREDUCTASE HCR"/>
    <property type="match status" value="1"/>
</dbReference>
<evidence type="ECO:0000313" key="3">
    <source>
        <dbReference type="Proteomes" id="UP001597557"/>
    </source>
</evidence>
<dbReference type="Proteomes" id="UP001597557">
    <property type="component" value="Unassembled WGS sequence"/>
</dbReference>
<dbReference type="Pfam" id="PF00175">
    <property type="entry name" value="NAD_binding_1"/>
    <property type="match status" value="1"/>
</dbReference>
<dbReference type="InterPro" id="IPR001433">
    <property type="entry name" value="OxRdtase_FAD/NAD-bd"/>
</dbReference>
<dbReference type="Gene3D" id="2.40.30.10">
    <property type="entry name" value="Translation factors"/>
    <property type="match status" value="1"/>
</dbReference>
<name>A0ABW5YCF2_9SPHI</name>